<feature type="chain" id="PRO_5041418146" description="OmpA-like domain-containing protein" evidence="6">
    <location>
        <begin position="19"/>
        <end position="424"/>
    </location>
</feature>
<dbReference type="SUPFAM" id="SSF103088">
    <property type="entry name" value="OmpA-like"/>
    <property type="match status" value="1"/>
</dbReference>
<dbReference type="InterPro" id="IPR050330">
    <property type="entry name" value="Bact_OuterMem_StrucFunc"/>
</dbReference>
<feature type="compositionally biased region" description="Acidic residues" evidence="5">
    <location>
        <begin position="72"/>
        <end position="81"/>
    </location>
</feature>
<evidence type="ECO:0000259" key="7">
    <source>
        <dbReference type="PROSITE" id="PS51123"/>
    </source>
</evidence>
<keyword evidence="3" id="KW-0998">Cell outer membrane</keyword>
<dbReference type="InterPro" id="IPR006665">
    <property type="entry name" value="OmpA-like"/>
</dbReference>
<accession>A0AA37I634</accession>
<dbReference type="Pfam" id="PF00691">
    <property type="entry name" value="OmpA"/>
    <property type="match status" value="1"/>
</dbReference>
<feature type="signal peptide" evidence="6">
    <location>
        <begin position="1"/>
        <end position="18"/>
    </location>
</feature>
<evidence type="ECO:0000313" key="8">
    <source>
        <dbReference type="EMBL" id="GJG32611.1"/>
    </source>
</evidence>
<dbReference type="PROSITE" id="PS51123">
    <property type="entry name" value="OMPA_2"/>
    <property type="match status" value="1"/>
</dbReference>
<sequence length="424" mass="47406">MKKLLLLLLAMVAFSATADAQGFLKKLKDKALEKAKDKIENKVERTVDKEMDAVLDGKKSEKTSKAKKQAEDAAEAVDDTPDAVGQNQKSDFVRGSVILFQDDFANEQMGEFPSKWDVSDGSLETASINGKKYAHSNAPDSRFSPLMENMKSYLPDVFTLEWDEFFCKAGDIPDFPFEFQFLDASGNQTGHIYLRYRPGNPDCYGNYTFKKGGGIDQNVGGSMDWDHLKQYTKVGQWNHFAISFNKRAFKFYLNGTRIINLPNVAAPARFEFIIQDENPYRGVANVVLAKGAVELYQRQTTDLSAVEKAIAETGKFVTNNILFETGKATLKPESMEEIQKVADYMKKNPSVRFEVQGHTDNQGSDKINDPLSQQRAEAVVKALAQLGCDEFNLRAVGKGSHEPVADNKTDAGRAQNRRVEFIKK</sequence>
<evidence type="ECO:0000256" key="2">
    <source>
        <dbReference type="ARBA" id="ARBA00023136"/>
    </source>
</evidence>
<organism evidence="8 9">
    <name type="scientific">Xylanibacter ruminicola</name>
    <name type="common">Prevotella ruminicola</name>
    <dbReference type="NCBI Taxonomy" id="839"/>
    <lineage>
        <taxon>Bacteria</taxon>
        <taxon>Pseudomonadati</taxon>
        <taxon>Bacteroidota</taxon>
        <taxon>Bacteroidia</taxon>
        <taxon>Bacteroidales</taxon>
        <taxon>Prevotellaceae</taxon>
        <taxon>Xylanibacter</taxon>
    </lineage>
</organism>
<dbReference type="GO" id="GO:0004553">
    <property type="term" value="F:hydrolase activity, hydrolyzing O-glycosyl compounds"/>
    <property type="evidence" value="ECO:0007669"/>
    <property type="project" value="UniProtKB-ARBA"/>
</dbReference>
<dbReference type="RefSeq" id="WP_080517153.1">
    <property type="nucleotide sequence ID" value="NZ_BPTT01000001.1"/>
</dbReference>
<name>A0AA37I634_XYLRU</name>
<dbReference type="GeneID" id="31499759"/>
<dbReference type="GO" id="GO:0005975">
    <property type="term" value="P:carbohydrate metabolic process"/>
    <property type="evidence" value="ECO:0007669"/>
    <property type="project" value="UniProtKB-ARBA"/>
</dbReference>
<keyword evidence="6" id="KW-0732">Signal</keyword>
<dbReference type="GO" id="GO:0009279">
    <property type="term" value="C:cell outer membrane"/>
    <property type="evidence" value="ECO:0007669"/>
    <property type="project" value="UniProtKB-SubCell"/>
</dbReference>
<dbReference type="AlphaFoldDB" id="A0AA37I634"/>
<evidence type="ECO:0000313" key="9">
    <source>
        <dbReference type="Proteomes" id="UP000887097"/>
    </source>
</evidence>
<evidence type="ECO:0000256" key="3">
    <source>
        <dbReference type="ARBA" id="ARBA00023237"/>
    </source>
</evidence>
<dbReference type="InterPro" id="IPR006664">
    <property type="entry name" value="OMP_bac"/>
</dbReference>
<dbReference type="CDD" id="cd07185">
    <property type="entry name" value="OmpA_C-like"/>
    <property type="match status" value="1"/>
</dbReference>
<dbReference type="PRINTS" id="PR01021">
    <property type="entry name" value="OMPADOMAIN"/>
</dbReference>
<proteinExistence type="predicted"/>
<evidence type="ECO:0000256" key="4">
    <source>
        <dbReference type="PROSITE-ProRule" id="PRU00473"/>
    </source>
</evidence>
<gene>
    <name evidence="8" type="ORF">PRMUPPPA20_07200</name>
</gene>
<feature type="compositionally biased region" description="Basic and acidic residues" evidence="5">
    <location>
        <begin position="54"/>
        <end position="71"/>
    </location>
</feature>
<protein>
    <recommendedName>
        <fullName evidence="7">OmpA-like domain-containing protein</fullName>
    </recommendedName>
</protein>
<dbReference type="PANTHER" id="PTHR30329:SF21">
    <property type="entry name" value="LIPOPROTEIN YIAD-RELATED"/>
    <property type="match status" value="1"/>
</dbReference>
<evidence type="ECO:0000256" key="1">
    <source>
        <dbReference type="ARBA" id="ARBA00004442"/>
    </source>
</evidence>
<dbReference type="Gene3D" id="3.30.1330.60">
    <property type="entry name" value="OmpA-like domain"/>
    <property type="match status" value="1"/>
</dbReference>
<reference evidence="8" key="1">
    <citation type="submission" date="2021-08" db="EMBL/GenBank/DDBJ databases">
        <title>Prevotella lacticifex sp. nov., isolated from rumen of cow.</title>
        <authorList>
            <person name="Shinkai T."/>
            <person name="Ikeyama N."/>
            <person name="Kumagai M."/>
            <person name="Ohmori H."/>
            <person name="Sakamoto M."/>
            <person name="Ohkuma M."/>
            <person name="Mitsumori M."/>
        </authorList>
    </citation>
    <scope>NUCLEOTIDE SEQUENCE</scope>
    <source>
        <strain evidence="8">JCM 8259</strain>
    </source>
</reference>
<dbReference type="Proteomes" id="UP000887097">
    <property type="component" value="Unassembled WGS sequence"/>
</dbReference>
<dbReference type="Gene3D" id="2.60.120.560">
    <property type="entry name" value="Exo-inulinase, domain 1"/>
    <property type="match status" value="1"/>
</dbReference>
<feature type="region of interest" description="Disordered" evidence="5">
    <location>
        <begin position="54"/>
        <end position="86"/>
    </location>
</feature>
<keyword evidence="2 4" id="KW-0472">Membrane</keyword>
<evidence type="ECO:0000256" key="6">
    <source>
        <dbReference type="SAM" id="SignalP"/>
    </source>
</evidence>
<comment type="subcellular location">
    <subcellularLocation>
        <location evidence="1">Cell outer membrane</location>
    </subcellularLocation>
</comment>
<dbReference type="InterPro" id="IPR036737">
    <property type="entry name" value="OmpA-like_sf"/>
</dbReference>
<dbReference type="InterPro" id="IPR013320">
    <property type="entry name" value="ConA-like_dom_sf"/>
</dbReference>
<dbReference type="EMBL" id="BPTT01000001">
    <property type="protein sequence ID" value="GJG32611.1"/>
    <property type="molecule type" value="Genomic_DNA"/>
</dbReference>
<dbReference type="PANTHER" id="PTHR30329">
    <property type="entry name" value="STATOR ELEMENT OF FLAGELLAR MOTOR COMPLEX"/>
    <property type="match status" value="1"/>
</dbReference>
<dbReference type="SUPFAM" id="SSF49899">
    <property type="entry name" value="Concanavalin A-like lectins/glucanases"/>
    <property type="match status" value="1"/>
</dbReference>
<comment type="caution">
    <text evidence="8">The sequence shown here is derived from an EMBL/GenBank/DDBJ whole genome shotgun (WGS) entry which is preliminary data.</text>
</comment>
<evidence type="ECO:0000256" key="5">
    <source>
        <dbReference type="SAM" id="MobiDB-lite"/>
    </source>
</evidence>
<feature type="domain" description="OmpA-like" evidence="7">
    <location>
        <begin position="310"/>
        <end position="424"/>
    </location>
</feature>